<dbReference type="Gene3D" id="3.40.50.620">
    <property type="entry name" value="HUPs"/>
    <property type="match status" value="2"/>
</dbReference>
<dbReference type="PRINTS" id="PR01438">
    <property type="entry name" value="UNVRSLSTRESS"/>
</dbReference>
<dbReference type="InterPro" id="IPR014729">
    <property type="entry name" value="Rossmann-like_a/b/a_fold"/>
</dbReference>
<feature type="domain" description="UspA" evidence="2">
    <location>
        <begin position="159"/>
        <end position="289"/>
    </location>
</feature>
<dbReference type="SUPFAM" id="SSF52402">
    <property type="entry name" value="Adenine nucleotide alpha hydrolases-like"/>
    <property type="match status" value="2"/>
</dbReference>
<accession>A0A1T8U2P4</accession>
<sequence>MNDSSKATGVVAAFDGSAESAAALRWAAKEAQLHKDLLTIVTIVPRDFYYIQDSELQNRVYRWQHAHASQTLKEAEKVVESNSGDAAAPRRHTGLMFGKPAPTLIDLSKDARLIVVGRRGLGKVDRAIAGSVSSSVVRHAHCPVAVVPAGSEPWSPLPVLVGIDDSPACATAIELAFEEASRRNVPLVAVHVWFDVGYPVPEFNWHAEKHYAHEILDKHLAPWLHRYPHVKLTRRAAEGQPGKWLAQHSPQAQLVVVGSHGRGGFAGMLLGSVSRVVIECSKSPVLVARSS</sequence>
<organism evidence="3 4">
    <name type="scientific">Mycobacteroides abscessus subsp. massiliense</name>
    <dbReference type="NCBI Taxonomy" id="1962118"/>
    <lineage>
        <taxon>Bacteria</taxon>
        <taxon>Bacillati</taxon>
        <taxon>Actinomycetota</taxon>
        <taxon>Actinomycetes</taxon>
        <taxon>Mycobacteriales</taxon>
        <taxon>Mycobacteriaceae</taxon>
        <taxon>Mycobacteroides</taxon>
        <taxon>Mycobacteroides abscessus</taxon>
    </lineage>
</organism>
<dbReference type="Pfam" id="PF00582">
    <property type="entry name" value="Usp"/>
    <property type="match status" value="2"/>
</dbReference>
<comment type="similarity">
    <text evidence="1">Belongs to the universal stress protein A family.</text>
</comment>
<protein>
    <submittedName>
        <fullName evidence="3">Universal stress family protein</fullName>
    </submittedName>
</protein>
<dbReference type="InterPro" id="IPR006015">
    <property type="entry name" value="Universal_stress_UspA"/>
</dbReference>
<feature type="domain" description="UspA" evidence="2">
    <location>
        <begin position="10"/>
        <end position="148"/>
    </location>
</feature>
<evidence type="ECO:0000313" key="4">
    <source>
        <dbReference type="Proteomes" id="UP000190074"/>
    </source>
</evidence>
<dbReference type="AlphaFoldDB" id="A0A1T8U2P4"/>
<evidence type="ECO:0000256" key="1">
    <source>
        <dbReference type="ARBA" id="ARBA00008791"/>
    </source>
</evidence>
<gene>
    <name evidence="3" type="ORF">SAMEA2259716_03684</name>
</gene>
<dbReference type="PANTHER" id="PTHR46268:SF6">
    <property type="entry name" value="UNIVERSAL STRESS PROTEIN UP12"/>
    <property type="match status" value="1"/>
</dbReference>
<dbReference type="InterPro" id="IPR006016">
    <property type="entry name" value="UspA"/>
</dbReference>
<name>A0A1T8U2P4_9MYCO</name>
<evidence type="ECO:0000259" key="2">
    <source>
        <dbReference type="Pfam" id="PF00582"/>
    </source>
</evidence>
<evidence type="ECO:0000313" key="3">
    <source>
        <dbReference type="EMBL" id="SKM35437.1"/>
    </source>
</evidence>
<dbReference type="EMBL" id="FVGW01000007">
    <property type="protein sequence ID" value="SKM35437.1"/>
    <property type="molecule type" value="Genomic_DNA"/>
</dbReference>
<reference evidence="3 4" key="1">
    <citation type="submission" date="2016-11" db="EMBL/GenBank/DDBJ databases">
        <authorList>
            <consortium name="Pathogen Informatics"/>
        </authorList>
    </citation>
    <scope>NUCLEOTIDE SEQUENCE [LARGE SCALE GENOMIC DNA]</scope>
    <source>
        <strain evidence="3 4">911</strain>
    </source>
</reference>
<dbReference type="Proteomes" id="UP000190074">
    <property type="component" value="Unassembled WGS sequence"/>
</dbReference>
<dbReference type="RefSeq" id="WP_005137484.1">
    <property type="nucleotide sequence ID" value="NZ_CP021122.1"/>
</dbReference>
<dbReference type="PANTHER" id="PTHR46268">
    <property type="entry name" value="STRESS RESPONSE PROTEIN NHAX"/>
    <property type="match status" value="1"/>
</dbReference>
<proteinExistence type="inferred from homology"/>